<proteinExistence type="predicted"/>
<sequence>MFKGPLMILGDVCLLRDQVYDGTKKVSDVFQIYLRPYYKRNTPITQEGASSELKSAVEVQDEVDDHPNVSGSAGQGNRRFDVRRNGHPVIRFGQSLR</sequence>
<accession>A0A4Y2DUP2</accession>
<gene>
    <name evidence="1" type="ORF">AVEN_230212_1</name>
</gene>
<evidence type="ECO:0000313" key="1">
    <source>
        <dbReference type="EMBL" id="GBM20613.1"/>
    </source>
</evidence>
<protein>
    <submittedName>
        <fullName evidence="1">Uncharacterized protein</fullName>
    </submittedName>
</protein>
<dbReference type="Proteomes" id="UP000499080">
    <property type="component" value="Unassembled WGS sequence"/>
</dbReference>
<keyword evidence="2" id="KW-1185">Reference proteome</keyword>
<organism evidence="1 2">
    <name type="scientific">Araneus ventricosus</name>
    <name type="common">Orbweaver spider</name>
    <name type="synonym">Epeira ventricosa</name>
    <dbReference type="NCBI Taxonomy" id="182803"/>
    <lineage>
        <taxon>Eukaryota</taxon>
        <taxon>Metazoa</taxon>
        <taxon>Ecdysozoa</taxon>
        <taxon>Arthropoda</taxon>
        <taxon>Chelicerata</taxon>
        <taxon>Arachnida</taxon>
        <taxon>Araneae</taxon>
        <taxon>Araneomorphae</taxon>
        <taxon>Entelegynae</taxon>
        <taxon>Araneoidea</taxon>
        <taxon>Araneidae</taxon>
        <taxon>Araneus</taxon>
    </lineage>
</organism>
<comment type="caution">
    <text evidence="1">The sequence shown here is derived from an EMBL/GenBank/DDBJ whole genome shotgun (WGS) entry which is preliminary data.</text>
</comment>
<dbReference type="EMBL" id="BGPR01000445">
    <property type="protein sequence ID" value="GBM20613.1"/>
    <property type="molecule type" value="Genomic_DNA"/>
</dbReference>
<name>A0A4Y2DUP2_ARAVE</name>
<reference evidence="1 2" key="1">
    <citation type="journal article" date="2019" name="Sci. Rep.">
        <title>Orb-weaving spider Araneus ventricosus genome elucidates the spidroin gene catalogue.</title>
        <authorList>
            <person name="Kono N."/>
            <person name="Nakamura H."/>
            <person name="Ohtoshi R."/>
            <person name="Moran D.A.P."/>
            <person name="Shinohara A."/>
            <person name="Yoshida Y."/>
            <person name="Fujiwara M."/>
            <person name="Mori M."/>
            <person name="Tomita M."/>
            <person name="Arakawa K."/>
        </authorList>
    </citation>
    <scope>NUCLEOTIDE SEQUENCE [LARGE SCALE GENOMIC DNA]</scope>
</reference>
<evidence type="ECO:0000313" key="2">
    <source>
        <dbReference type="Proteomes" id="UP000499080"/>
    </source>
</evidence>
<dbReference type="AlphaFoldDB" id="A0A4Y2DUP2"/>